<dbReference type="GO" id="GO:0005829">
    <property type="term" value="C:cytosol"/>
    <property type="evidence" value="ECO:0007669"/>
    <property type="project" value="TreeGrafter"/>
</dbReference>
<dbReference type="GO" id="GO:0004146">
    <property type="term" value="F:dihydrofolate reductase activity"/>
    <property type="evidence" value="ECO:0007669"/>
    <property type="project" value="UniProtKB-EC"/>
</dbReference>
<dbReference type="Gene3D" id="3.40.430.10">
    <property type="entry name" value="Dihydrofolate Reductase, subunit A"/>
    <property type="match status" value="1"/>
</dbReference>
<dbReference type="InterPro" id="IPR024072">
    <property type="entry name" value="DHFR-like_dom_sf"/>
</dbReference>
<dbReference type="PROSITE" id="PS00075">
    <property type="entry name" value="DHFR_1"/>
    <property type="match status" value="1"/>
</dbReference>
<evidence type="ECO:0000313" key="11">
    <source>
        <dbReference type="EMBL" id="RNA67425.1"/>
    </source>
</evidence>
<dbReference type="PIRSF" id="PIRSF000194">
    <property type="entry name" value="DHFR"/>
    <property type="match status" value="1"/>
</dbReference>
<dbReference type="FunFam" id="3.40.430.10:FF:000001">
    <property type="entry name" value="Dihydrofolate reductase"/>
    <property type="match status" value="1"/>
</dbReference>
<dbReference type="EC" id="1.5.1.3" evidence="3 8"/>
<comment type="similarity">
    <text evidence="2 8 9">Belongs to the dihydrofolate reductase family.</text>
</comment>
<dbReference type="PANTHER" id="PTHR48069:SF3">
    <property type="entry name" value="DIHYDROFOLATE REDUCTASE"/>
    <property type="match status" value="1"/>
</dbReference>
<comment type="caution">
    <text evidence="11">The sequence shown here is derived from an EMBL/GenBank/DDBJ whole genome shotgun (WGS) entry which is preliminary data.</text>
</comment>
<keyword evidence="6 8" id="KW-0560">Oxidoreductase</keyword>
<dbReference type="GO" id="GO:0006730">
    <property type="term" value="P:one-carbon metabolic process"/>
    <property type="evidence" value="ECO:0007669"/>
    <property type="project" value="UniProtKB-KW"/>
</dbReference>
<dbReference type="Proteomes" id="UP000278746">
    <property type="component" value="Unassembled WGS sequence"/>
</dbReference>
<dbReference type="GO" id="GO:0070401">
    <property type="term" value="F:NADP+ binding"/>
    <property type="evidence" value="ECO:0007669"/>
    <property type="project" value="UniProtKB-ARBA"/>
</dbReference>
<keyword evidence="4 8" id="KW-0554">One-carbon metabolism</keyword>
<dbReference type="InterPro" id="IPR012259">
    <property type="entry name" value="DHFR"/>
</dbReference>
<evidence type="ECO:0000256" key="8">
    <source>
        <dbReference type="PIRNR" id="PIRNR000194"/>
    </source>
</evidence>
<evidence type="ECO:0000256" key="5">
    <source>
        <dbReference type="ARBA" id="ARBA00022857"/>
    </source>
</evidence>
<dbReference type="RefSeq" id="WP_122898800.1">
    <property type="nucleotide sequence ID" value="NZ_RHIB01000002.1"/>
</dbReference>
<dbReference type="OrthoDB" id="9804315at2"/>
<dbReference type="Pfam" id="PF00186">
    <property type="entry name" value="DHFR_1"/>
    <property type="match status" value="1"/>
</dbReference>
<dbReference type="PRINTS" id="PR00070">
    <property type="entry name" value="DHFR"/>
</dbReference>
<dbReference type="GO" id="GO:0046654">
    <property type="term" value="P:tetrahydrofolate biosynthetic process"/>
    <property type="evidence" value="ECO:0007669"/>
    <property type="project" value="UniProtKB-UniPathway"/>
</dbReference>
<evidence type="ECO:0000313" key="12">
    <source>
        <dbReference type="Proteomes" id="UP000278746"/>
    </source>
</evidence>
<evidence type="ECO:0000256" key="9">
    <source>
        <dbReference type="RuleBase" id="RU004474"/>
    </source>
</evidence>
<evidence type="ECO:0000259" key="10">
    <source>
        <dbReference type="PROSITE" id="PS51330"/>
    </source>
</evidence>
<evidence type="ECO:0000256" key="3">
    <source>
        <dbReference type="ARBA" id="ARBA00012856"/>
    </source>
</evidence>
<keyword evidence="12" id="KW-1185">Reference proteome</keyword>
<evidence type="ECO:0000256" key="4">
    <source>
        <dbReference type="ARBA" id="ARBA00022563"/>
    </source>
</evidence>
<comment type="catalytic activity">
    <reaction evidence="8">
        <text>(6S)-5,6,7,8-tetrahydrofolate + NADP(+) = 7,8-dihydrofolate + NADPH + H(+)</text>
        <dbReference type="Rhea" id="RHEA:15009"/>
        <dbReference type="ChEBI" id="CHEBI:15378"/>
        <dbReference type="ChEBI" id="CHEBI:57451"/>
        <dbReference type="ChEBI" id="CHEBI:57453"/>
        <dbReference type="ChEBI" id="CHEBI:57783"/>
        <dbReference type="ChEBI" id="CHEBI:58349"/>
        <dbReference type="EC" id="1.5.1.3"/>
    </reaction>
</comment>
<dbReference type="SUPFAM" id="SSF53597">
    <property type="entry name" value="Dihydrofolate reductase-like"/>
    <property type="match status" value="1"/>
</dbReference>
<proteinExistence type="inferred from homology"/>
<keyword evidence="5 8" id="KW-0521">NADP</keyword>
<accession>A0A3M7TPP9</accession>
<dbReference type="CDD" id="cd00209">
    <property type="entry name" value="DHFR"/>
    <property type="match status" value="1"/>
</dbReference>
<evidence type="ECO:0000256" key="7">
    <source>
        <dbReference type="ARBA" id="ARBA00025067"/>
    </source>
</evidence>
<protein>
    <recommendedName>
        <fullName evidence="3 8">Dihydrofolate reductase</fullName>
        <ecNumber evidence="3 8">1.5.1.3</ecNumber>
    </recommendedName>
</protein>
<comment type="function">
    <text evidence="7 8">Key enzyme in folate metabolism. Catalyzes an essential reaction for de novo glycine and purine synthesis, and for DNA precursor synthesis.</text>
</comment>
<sequence>MISLIAAMDENNVIGHENKLPWSLPNDLAHFKRITSGHTVVMGRNTFVSIGRPLPDRRNIVVTSNPDFYHDGIEVVDSLAVVDDLAQKEEVMVLGGQKVFEQLMDKADRLYVTRIHHTFQGDTYFPPFSEQNWDITEKLEGKMDSENKYAHTFFVYDRKR</sequence>
<reference evidence="11 12" key="1">
    <citation type="submission" date="2018-10" db="EMBL/GenBank/DDBJ databases">
        <title>Bacillus Keqinensis sp. nov., a moderately halophilic bacterium isolated from a saline-alkaline lake.</title>
        <authorList>
            <person name="Wang H."/>
        </authorList>
    </citation>
    <scope>NUCLEOTIDE SEQUENCE [LARGE SCALE GENOMIC DNA]</scope>
    <source>
        <strain evidence="11 12">KQ-3</strain>
    </source>
</reference>
<dbReference type="AlphaFoldDB" id="A0A3M7TPP9"/>
<dbReference type="GO" id="GO:0046655">
    <property type="term" value="P:folic acid metabolic process"/>
    <property type="evidence" value="ECO:0007669"/>
    <property type="project" value="TreeGrafter"/>
</dbReference>
<gene>
    <name evidence="11" type="ORF">EBO34_11845</name>
</gene>
<dbReference type="PANTHER" id="PTHR48069">
    <property type="entry name" value="DIHYDROFOLATE REDUCTASE"/>
    <property type="match status" value="1"/>
</dbReference>
<evidence type="ECO:0000256" key="6">
    <source>
        <dbReference type="ARBA" id="ARBA00023002"/>
    </source>
</evidence>
<name>A0A3M7TPP9_9BACI</name>
<dbReference type="GO" id="GO:0046452">
    <property type="term" value="P:dihydrofolate metabolic process"/>
    <property type="evidence" value="ECO:0007669"/>
    <property type="project" value="TreeGrafter"/>
</dbReference>
<organism evidence="11 12">
    <name type="scientific">Alteribacter keqinensis</name>
    <dbReference type="NCBI Taxonomy" id="2483800"/>
    <lineage>
        <taxon>Bacteria</taxon>
        <taxon>Bacillati</taxon>
        <taxon>Bacillota</taxon>
        <taxon>Bacilli</taxon>
        <taxon>Bacillales</taxon>
        <taxon>Bacillaceae</taxon>
        <taxon>Alteribacter</taxon>
    </lineage>
</organism>
<evidence type="ECO:0000256" key="2">
    <source>
        <dbReference type="ARBA" id="ARBA00009539"/>
    </source>
</evidence>
<dbReference type="EMBL" id="RHIB01000002">
    <property type="protein sequence ID" value="RNA67425.1"/>
    <property type="molecule type" value="Genomic_DNA"/>
</dbReference>
<dbReference type="UniPathway" id="UPA00077">
    <property type="reaction ID" value="UER00158"/>
</dbReference>
<comment type="pathway">
    <text evidence="1 8">Cofactor biosynthesis; tetrahydrofolate biosynthesis; 5,6,7,8-tetrahydrofolate from 7,8-dihydrofolate: step 1/1.</text>
</comment>
<evidence type="ECO:0000256" key="1">
    <source>
        <dbReference type="ARBA" id="ARBA00004903"/>
    </source>
</evidence>
<dbReference type="InterPro" id="IPR017925">
    <property type="entry name" value="DHFR_CS"/>
</dbReference>
<dbReference type="PROSITE" id="PS51330">
    <property type="entry name" value="DHFR_2"/>
    <property type="match status" value="1"/>
</dbReference>
<dbReference type="InterPro" id="IPR001796">
    <property type="entry name" value="DHFR_dom"/>
</dbReference>
<feature type="domain" description="DHFR" evidence="10">
    <location>
        <begin position="1"/>
        <end position="158"/>
    </location>
</feature>